<dbReference type="InterPro" id="IPR052550">
    <property type="entry name" value="Pyrimidine_5'-ntase_YjjG"/>
</dbReference>
<dbReference type="OrthoDB" id="9802350at2"/>
<dbReference type="InterPro" id="IPR023214">
    <property type="entry name" value="HAD_sf"/>
</dbReference>
<accession>A0A3M8CWI3</accession>
<dbReference type="AlphaFoldDB" id="A0A3M8CWI3"/>
<dbReference type="NCBIfam" id="TIGR02254">
    <property type="entry name" value="YjjG_YfnB"/>
    <property type="match status" value="1"/>
</dbReference>
<dbReference type="NCBIfam" id="TIGR01549">
    <property type="entry name" value="HAD-SF-IA-v1"/>
    <property type="match status" value="1"/>
</dbReference>
<dbReference type="PRINTS" id="PR00413">
    <property type="entry name" value="HADHALOGNASE"/>
</dbReference>
<dbReference type="SFLD" id="SFLDG01129">
    <property type="entry name" value="C1.5:_HAD__Beta-PGM__Phosphata"/>
    <property type="match status" value="1"/>
</dbReference>
<dbReference type="Proteomes" id="UP000271031">
    <property type="component" value="Unassembled WGS sequence"/>
</dbReference>
<dbReference type="InterPro" id="IPR023198">
    <property type="entry name" value="PGP-like_dom2"/>
</dbReference>
<dbReference type="Gene3D" id="3.40.50.1000">
    <property type="entry name" value="HAD superfamily/HAD-like"/>
    <property type="match status" value="1"/>
</dbReference>
<dbReference type="InterPro" id="IPR036412">
    <property type="entry name" value="HAD-like_sf"/>
</dbReference>
<dbReference type="EMBL" id="RHHQ01000025">
    <property type="protein sequence ID" value="RNB80196.1"/>
    <property type="molecule type" value="Genomic_DNA"/>
</dbReference>
<evidence type="ECO:0000313" key="1">
    <source>
        <dbReference type="EMBL" id="RNB80196.1"/>
    </source>
</evidence>
<gene>
    <name evidence="1" type="ORF">EDM56_27705</name>
</gene>
<dbReference type="SFLD" id="SFLDS00003">
    <property type="entry name" value="Haloacid_Dehalogenase"/>
    <property type="match status" value="1"/>
</dbReference>
<name>A0A3M8CWI3_9BACL</name>
<proteinExistence type="predicted"/>
<dbReference type="InterPro" id="IPR011951">
    <property type="entry name" value="HAD-SF_hydro_IA_YjjG/PynA"/>
</dbReference>
<dbReference type="InterPro" id="IPR006439">
    <property type="entry name" value="HAD-SF_hydro_IA"/>
</dbReference>
<reference evidence="1 2" key="1">
    <citation type="submission" date="2018-10" db="EMBL/GenBank/DDBJ databases">
        <title>Phylogenomics of Brevibacillus.</title>
        <authorList>
            <person name="Dunlap C."/>
        </authorList>
    </citation>
    <scope>NUCLEOTIDE SEQUENCE [LARGE SCALE GENOMIC DNA]</scope>
    <source>
        <strain evidence="1 2">JCM 15716</strain>
    </source>
</reference>
<dbReference type="PANTHER" id="PTHR47478">
    <property type="match status" value="1"/>
</dbReference>
<dbReference type="Pfam" id="PF00702">
    <property type="entry name" value="Hydrolase"/>
    <property type="match status" value="1"/>
</dbReference>
<protein>
    <submittedName>
        <fullName evidence="1">Noncanonical pyrimidine nucleotidase, YjjG family</fullName>
    </submittedName>
</protein>
<dbReference type="RefSeq" id="WP_122921180.1">
    <property type="nucleotide sequence ID" value="NZ_RHHQ01000025.1"/>
</dbReference>
<dbReference type="NCBIfam" id="NF006976">
    <property type="entry name" value="PRK09449.1"/>
    <property type="match status" value="1"/>
</dbReference>
<sequence>MKYEIILFDVDDTLFDFRMSEKTALQHTFMEFNLPTGLTDYETSYKEISAGLWRSLEQGSITLAELGVERFNQLFLANGLGLDATEFNRVYLRYLSKGTHLMPGALDLCRKLTGHRLAIITNGFAEVQKARIAGSLLSDAFEHIVTSEEAGCQKPGAGIFEYVFSKLQITEKKNVMIVGDSLTSDIQGGNNFGIDTCWFNPHQKSNGTEIKPTYEIHAYEQLMDIVAG</sequence>
<dbReference type="GO" id="GO:0008253">
    <property type="term" value="F:5'-nucleotidase activity"/>
    <property type="evidence" value="ECO:0007669"/>
    <property type="project" value="InterPro"/>
</dbReference>
<dbReference type="Gene3D" id="1.10.150.240">
    <property type="entry name" value="Putative phosphatase, domain 2"/>
    <property type="match status" value="1"/>
</dbReference>
<dbReference type="SUPFAM" id="SSF56784">
    <property type="entry name" value="HAD-like"/>
    <property type="match status" value="1"/>
</dbReference>
<keyword evidence="2" id="KW-1185">Reference proteome</keyword>
<organism evidence="1 2">
    <name type="scientific">Brevibacillus fluminis</name>
    <dbReference type="NCBI Taxonomy" id="511487"/>
    <lineage>
        <taxon>Bacteria</taxon>
        <taxon>Bacillati</taxon>
        <taxon>Bacillota</taxon>
        <taxon>Bacilli</taxon>
        <taxon>Bacillales</taxon>
        <taxon>Paenibacillaceae</taxon>
        <taxon>Brevibacillus</taxon>
    </lineage>
</organism>
<dbReference type="PANTHER" id="PTHR47478:SF1">
    <property type="entry name" value="PYRIMIDINE 5'-NUCLEOTIDASE YJJG"/>
    <property type="match status" value="1"/>
</dbReference>
<dbReference type="NCBIfam" id="TIGR01509">
    <property type="entry name" value="HAD-SF-IA-v3"/>
    <property type="match status" value="1"/>
</dbReference>
<evidence type="ECO:0000313" key="2">
    <source>
        <dbReference type="Proteomes" id="UP000271031"/>
    </source>
</evidence>
<comment type="caution">
    <text evidence="1">The sequence shown here is derived from an EMBL/GenBank/DDBJ whole genome shotgun (WGS) entry which is preliminary data.</text>
</comment>